<name>A0AAJ6QQQ7_9ACAR</name>
<protein>
    <submittedName>
        <fullName evidence="2">Uncharacterized protein LOC100908119</fullName>
    </submittedName>
</protein>
<evidence type="ECO:0000313" key="1">
    <source>
        <dbReference type="Proteomes" id="UP000694867"/>
    </source>
</evidence>
<gene>
    <name evidence="2" type="primary">LOC100908119</name>
</gene>
<sequence length="175" mass="19212">MALWVVFLAGLAAAQLDGDRRSGQVIRCHTCEADFSSERYDITHPCLVGDRRDNSRDLAQCSRNSRFCKAEVTRQHGLLVSFGRSCAEYCVENCVTKGFGIVRETCIYCCTNDASCKETVGETAAAPQAREYSMTISDDSSSSFFAVITVKDDGNTKPHSHSLQFLSGTVCRAIE</sequence>
<dbReference type="GeneID" id="100908119"/>
<accession>A0AAJ6QQQ7</accession>
<dbReference type="KEGG" id="goe:100908119"/>
<proteinExistence type="predicted"/>
<dbReference type="CDD" id="cd00117">
    <property type="entry name" value="TFP"/>
    <property type="match status" value="1"/>
</dbReference>
<dbReference type="RefSeq" id="XP_003740721.1">
    <property type="nucleotide sequence ID" value="XM_003740673.1"/>
</dbReference>
<dbReference type="Proteomes" id="UP000694867">
    <property type="component" value="Unplaced"/>
</dbReference>
<evidence type="ECO:0000313" key="2">
    <source>
        <dbReference type="RefSeq" id="XP_003740721.1"/>
    </source>
</evidence>
<dbReference type="AlphaFoldDB" id="A0AAJ6QQQ7"/>
<organism evidence="1 2">
    <name type="scientific">Galendromus occidentalis</name>
    <name type="common">western predatory mite</name>
    <dbReference type="NCBI Taxonomy" id="34638"/>
    <lineage>
        <taxon>Eukaryota</taxon>
        <taxon>Metazoa</taxon>
        <taxon>Ecdysozoa</taxon>
        <taxon>Arthropoda</taxon>
        <taxon>Chelicerata</taxon>
        <taxon>Arachnida</taxon>
        <taxon>Acari</taxon>
        <taxon>Parasitiformes</taxon>
        <taxon>Mesostigmata</taxon>
        <taxon>Gamasina</taxon>
        <taxon>Phytoseioidea</taxon>
        <taxon>Phytoseiidae</taxon>
        <taxon>Typhlodrominae</taxon>
        <taxon>Galendromus</taxon>
    </lineage>
</organism>
<keyword evidence="1" id="KW-1185">Reference proteome</keyword>
<reference evidence="2" key="1">
    <citation type="submission" date="2025-08" db="UniProtKB">
        <authorList>
            <consortium name="RefSeq"/>
        </authorList>
    </citation>
    <scope>IDENTIFICATION</scope>
</reference>